<dbReference type="PANTHER" id="PTHR45766">
    <property type="entry name" value="DNA ANNEALING HELICASE AND ENDONUCLEASE ZRANB3 FAMILY MEMBER"/>
    <property type="match status" value="1"/>
</dbReference>
<dbReference type="InterPro" id="IPR014001">
    <property type="entry name" value="Helicase_ATP-bd"/>
</dbReference>
<sequence length="564" mass="63963">MTITENHSGFEIAFPFDRRKVDEVRAIPGAKFLGVKKVWWVPKFRERDVEALRSKYCVDEEGQIVANLPESFDTIPTMPELDVELDLPRTLFPYQLKGVAYNRLNKRTIIGDQPGLGKTTQLIASIVSLNAFPCLIICPASLKLNWEKEWKDVAGRKAMVLTDSIRNTWHQYWRTGMCDVFIVNYESLKKFFVAPGWTKPKDGSFRANQIPYRETVQLFKSVAIDESHKCKDGQTQQTKFVIGIAKGKEYVFELTGTPVVNKPKDLIPQLVIINRLRDIVSHIPDHSGKDASGYKRFIARYCGGGTGQGSINTKELNYLLNKYCFYRREKTEVLKDLPAKMRQVVLCEVSNRSEYQKAQNDFVTYLKSVKGCDDAEVMRKLKGEVMVKMGILKQISARGKMEAAQEQIDEIVEGGEKVVVFCSLREVGDELKKLYPAAVMIRGGMTPEDKDTSVQKFQKDPKTQVIICSIKAAGVGLTLTASSNVLFIEFPWTDADCEQCEDRTHRIGQVNSVTAKYLLGQNTIDQYCYELILKKRSIARAVTGAQDEVQEEIVDELLNLFNQK</sequence>
<dbReference type="Proteomes" id="UP000184368">
    <property type="component" value="Unassembled WGS sequence"/>
</dbReference>
<feature type="domain" description="Helicase ATP-binding" evidence="2">
    <location>
        <begin position="99"/>
        <end position="276"/>
    </location>
</feature>
<dbReference type="OrthoDB" id="9760715at2"/>
<dbReference type="SMART" id="SM00487">
    <property type="entry name" value="DEXDc"/>
    <property type="match status" value="1"/>
</dbReference>
<evidence type="ECO:0000256" key="1">
    <source>
        <dbReference type="ARBA" id="ARBA00022801"/>
    </source>
</evidence>
<feature type="domain" description="Helicase C-terminal" evidence="3">
    <location>
        <begin position="403"/>
        <end position="561"/>
    </location>
</feature>
<dbReference type="STRING" id="1302690.BUE76_11710"/>
<dbReference type="CDD" id="cd18793">
    <property type="entry name" value="SF2_C_SNF"/>
    <property type="match status" value="1"/>
</dbReference>
<dbReference type="Gene3D" id="3.40.50.10810">
    <property type="entry name" value="Tandem AAA-ATPase domain"/>
    <property type="match status" value="1"/>
</dbReference>
<accession>A0A1M4VWD7</accession>
<dbReference type="GO" id="GO:0016787">
    <property type="term" value="F:hydrolase activity"/>
    <property type="evidence" value="ECO:0007669"/>
    <property type="project" value="UniProtKB-KW"/>
</dbReference>
<evidence type="ECO:0000313" key="5">
    <source>
        <dbReference type="Proteomes" id="UP000184368"/>
    </source>
</evidence>
<name>A0A1M4VWD7_9BACT</name>
<proteinExistence type="predicted"/>
<dbReference type="InterPro" id="IPR027417">
    <property type="entry name" value="P-loop_NTPase"/>
</dbReference>
<dbReference type="GO" id="GO:0005524">
    <property type="term" value="F:ATP binding"/>
    <property type="evidence" value="ECO:0007669"/>
    <property type="project" value="InterPro"/>
</dbReference>
<dbReference type="Pfam" id="PF00271">
    <property type="entry name" value="Helicase_C"/>
    <property type="match status" value="1"/>
</dbReference>
<dbReference type="InterPro" id="IPR038718">
    <property type="entry name" value="SNF2-like_sf"/>
</dbReference>
<dbReference type="PANTHER" id="PTHR45766:SF6">
    <property type="entry name" value="SWI_SNF-RELATED MATRIX-ASSOCIATED ACTIN-DEPENDENT REGULATOR OF CHROMATIN SUBFAMILY A-LIKE PROTEIN 1"/>
    <property type="match status" value="1"/>
</dbReference>
<dbReference type="InterPro" id="IPR001650">
    <property type="entry name" value="Helicase_C-like"/>
</dbReference>
<keyword evidence="1" id="KW-0378">Hydrolase</keyword>
<protein>
    <submittedName>
        <fullName evidence="4">SWI/SNF-related matrix-associated actin-dependent regulator of chromatin subfamily A-like protein 1</fullName>
    </submittedName>
</protein>
<gene>
    <name evidence="4" type="ORF">SAMN05444008_102406</name>
</gene>
<evidence type="ECO:0000259" key="2">
    <source>
        <dbReference type="PROSITE" id="PS51192"/>
    </source>
</evidence>
<reference evidence="4 5" key="1">
    <citation type="submission" date="2016-11" db="EMBL/GenBank/DDBJ databases">
        <authorList>
            <person name="Jaros S."/>
            <person name="Januszkiewicz K."/>
            <person name="Wedrychowicz H."/>
        </authorList>
    </citation>
    <scope>NUCLEOTIDE SEQUENCE [LARGE SCALE GENOMIC DNA]</scope>
    <source>
        <strain evidence="4 5">DSM 26897</strain>
    </source>
</reference>
<evidence type="ECO:0000313" key="4">
    <source>
        <dbReference type="EMBL" id="SHE73257.1"/>
    </source>
</evidence>
<dbReference type="SMART" id="SM00490">
    <property type="entry name" value="HELICc"/>
    <property type="match status" value="1"/>
</dbReference>
<dbReference type="Pfam" id="PF00176">
    <property type="entry name" value="SNF2-rel_dom"/>
    <property type="match status" value="1"/>
</dbReference>
<evidence type="ECO:0000259" key="3">
    <source>
        <dbReference type="PROSITE" id="PS51194"/>
    </source>
</evidence>
<organism evidence="4 5">
    <name type="scientific">Cnuella takakiae</name>
    <dbReference type="NCBI Taxonomy" id="1302690"/>
    <lineage>
        <taxon>Bacteria</taxon>
        <taxon>Pseudomonadati</taxon>
        <taxon>Bacteroidota</taxon>
        <taxon>Chitinophagia</taxon>
        <taxon>Chitinophagales</taxon>
        <taxon>Chitinophagaceae</taxon>
        <taxon>Cnuella</taxon>
    </lineage>
</organism>
<dbReference type="GO" id="GO:0031297">
    <property type="term" value="P:replication fork processing"/>
    <property type="evidence" value="ECO:0007669"/>
    <property type="project" value="TreeGrafter"/>
</dbReference>
<dbReference type="PROSITE" id="PS51192">
    <property type="entry name" value="HELICASE_ATP_BIND_1"/>
    <property type="match status" value="1"/>
</dbReference>
<dbReference type="InterPro" id="IPR049730">
    <property type="entry name" value="SNF2/RAD54-like_C"/>
</dbReference>
<dbReference type="GO" id="GO:0006281">
    <property type="term" value="P:DNA repair"/>
    <property type="evidence" value="ECO:0007669"/>
    <property type="project" value="TreeGrafter"/>
</dbReference>
<keyword evidence="5" id="KW-1185">Reference proteome</keyword>
<dbReference type="InterPro" id="IPR000330">
    <property type="entry name" value="SNF2_N"/>
</dbReference>
<dbReference type="Gene3D" id="3.40.50.300">
    <property type="entry name" value="P-loop containing nucleotide triphosphate hydrolases"/>
    <property type="match status" value="1"/>
</dbReference>
<dbReference type="RefSeq" id="WP_073040197.1">
    <property type="nucleotide sequence ID" value="NZ_FQUO01000002.1"/>
</dbReference>
<dbReference type="EMBL" id="FQUO01000002">
    <property type="protein sequence ID" value="SHE73257.1"/>
    <property type="molecule type" value="Genomic_DNA"/>
</dbReference>
<dbReference type="PROSITE" id="PS51194">
    <property type="entry name" value="HELICASE_CTER"/>
    <property type="match status" value="1"/>
</dbReference>
<dbReference type="SUPFAM" id="SSF52540">
    <property type="entry name" value="P-loop containing nucleoside triphosphate hydrolases"/>
    <property type="match status" value="2"/>
</dbReference>
<dbReference type="AlphaFoldDB" id="A0A1M4VWD7"/>